<dbReference type="EC" id="1.14.13.2" evidence="4"/>
<evidence type="ECO:0000256" key="1">
    <source>
        <dbReference type="ARBA" id="ARBA00022630"/>
    </source>
</evidence>
<dbReference type="InterPro" id="IPR036188">
    <property type="entry name" value="FAD/NAD-bd_sf"/>
</dbReference>
<reference evidence="4" key="1">
    <citation type="submission" date="2021-03" db="EMBL/GenBank/DDBJ databases">
        <authorList>
            <person name="Peeters C."/>
        </authorList>
    </citation>
    <scope>NUCLEOTIDE SEQUENCE</scope>
    <source>
        <strain evidence="4">LMG 31506</strain>
    </source>
</reference>
<dbReference type="EMBL" id="CAJPUY010000004">
    <property type="protein sequence ID" value="CAG2135051.1"/>
    <property type="molecule type" value="Genomic_DNA"/>
</dbReference>
<comment type="caution">
    <text evidence="4">The sequence shown here is derived from an EMBL/GenBank/DDBJ whole genome shotgun (WGS) entry which is preliminary data.</text>
</comment>
<proteinExistence type="predicted"/>
<dbReference type="NCBIfam" id="NF006091">
    <property type="entry name" value="PRK08243.1"/>
    <property type="match status" value="1"/>
</dbReference>
<dbReference type="PANTHER" id="PTHR43004:SF3">
    <property type="entry name" value="P-HYDROXYBENZOATE HYDROXYLASE"/>
    <property type="match status" value="1"/>
</dbReference>
<feature type="domain" description="FAD-binding" evidence="3">
    <location>
        <begin position="2"/>
        <end position="343"/>
    </location>
</feature>
<dbReference type="SUPFAM" id="SSF51905">
    <property type="entry name" value="FAD/NAD(P)-binding domain"/>
    <property type="match status" value="1"/>
</dbReference>
<dbReference type="PANTHER" id="PTHR43004">
    <property type="entry name" value="TRK SYSTEM POTASSIUM UPTAKE PROTEIN"/>
    <property type="match status" value="1"/>
</dbReference>
<dbReference type="Pfam" id="PF01494">
    <property type="entry name" value="FAD_binding_3"/>
    <property type="match status" value="1"/>
</dbReference>
<keyword evidence="2" id="KW-0274">FAD</keyword>
<organism evidence="4 5">
    <name type="scientific">Cupriavidus yeoncheonensis</name>
    <dbReference type="NCBI Taxonomy" id="1462994"/>
    <lineage>
        <taxon>Bacteria</taxon>
        <taxon>Pseudomonadati</taxon>
        <taxon>Pseudomonadota</taxon>
        <taxon>Betaproteobacteria</taxon>
        <taxon>Burkholderiales</taxon>
        <taxon>Burkholderiaceae</taxon>
        <taxon>Cupriavidus</taxon>
    </lineage>
</organism>
<dbReference type="InterPro" id="IPR012733">
    <property type="entry name" value="HB_mOase"/>
</dbReference>
<dbReference type="InterPro" id="IPR002938">
    <property type="entry name" value="FAD-bd"/>
</dbReference>
<keyword evidence="1" id="KW-0285">Flavoprotein</keyword>
<dbReference type="InterPro" id="IPR050641">
    <property type="entry name" value="RIFMO-like"/>
</dbReference>
<dbReference type="SUPFAM" id="SSF54373">
    <property type="entry name" value="FAD-linked reductases, C-terminal domain"/>
    <property type="match status" value="1"/>
</dbReference>
<dbReference type="AlphaFoldDB" id="A0A916N2N1"/>
<dbReference type="GO" id="GO:0071949">
    <property type="term" value="F:FAD binding"/>
    <property type="evidence" value="ECO:0007669"/>
    <property type="project" value="InterPro"/>
</dbReference>
<protein>
    <submittedName>
        <fullName evidence="4">p-hydroxybenzoate hydroxylase</fullName>
        <ecNumber evidence="4">1.14.13.2</ecNumber>
    </submittedName>
</protein>
<evidence type="ECO:0000313" key="5">
    <source>
        <dbReference type="Proteomes" id="UP000672934"/>
    </source>
</evidence>
<evidence type="ECO:0000256" key="2">
    <source>
        <dbReference type="ARBA" id="ARBA00022827"/>
    </source>
</evidence>
<dbReference type="PRINTS" id="PR00420">
    <property type="entry name" value="RNGMNOXGNASE"/>
</dbReference>
<dbReference type="RefSeq" id="WP_211946461.1">
    <property type="nucleotide sequence ID" value="NZ_CAJPUY010000004.1"/>
</dbReference>
<dbReference type="Proteomes" id="UP000672934">
    <property type="component" value="Unassembled WGS sequence"/>
</dbReference>
<dbReference type="GO" id="GO:0043639">
    <property type="term" value="P:benzoate catabolic process"/>
    <property type="evidence" value="ECO:0007669"/>
    <property type="project" value="InterPro"/>
</dbReference>
<dbReference type="Gene3D" id="3.50.50.60">
    <property type="entry name" value="FAD/NAD(P)-binding domain"/>
    <property type="match status" value="1"/>
</dbReference>
<evidence type="ECO:0000259" key="3">
    <source>
        <dbReference type="Pfam" id="PF01494"/>
    </source>
</evidence>
<dbReference type="Gene3D" id="3.30.9.10">
    <property type="entry name" value="D-Amino Acid Oxidase, subunit A, domain 2"/>
    <property type="match status" value="1"/>
</dbReference>
<keyword evidence="4" id="KW-0560">Oxidoreductase</keyword>
<name>A0A916N2N1_9BURK</name>
<dbReference type="NCBIfam" id="TIGR02360">
    <property type="entry name" value="pbenz_hydroxyl"/>
    <property type="match status" value="1"/>
</dbReference>
<sequence>MRTRVAIIGAGPAGLLLGHLLQRAGIDSVILEDCTQAHVEARIRAGVLEQGTVDLLEQAGVAARLRQQGMVHHGIELRFDGQRHHIDLSGLTGGRAITVYGQHEVVRDLIAARQACGAPLLFEVSRVALHGLDSQSPSVSFDHGGQRQVLACDFIAGCDGSHGVSRQAVRPGALQVFERTYPFAWLGILARAAPAAHELVYAGHARGFALFSMRSPEITRLYLQCRPDEDLAGWSDRRIWDELHARLETGDGWRLNEGPVLQKGITPMRSLVTEPMQHGRLFLAGDAAHIVPPTGAKGMNLAVADVRNLAHALAMHYQHGRDDLLAGYSSACLARVWRAEHFSWWMTSLLHRFDDHTPFMARLQHAELAYVCASQAASRMLAENYVGLPFAPLPA</sequence>
<gene>
    <name evidence="4" type="primary">pobA_1</name>
    <name evidence="4" type="ORF">LMG31506_01483</name>
</gene>
<keyword evidence="5" id="KW-1185">Reference proteome</keyword>
<dbReference type="GO" id="GO:0018659">
    <property type="term" value="F:4-hydroxybenzoate 3-monooxygenase activity"/>
    <property type="evidence" value="ECO:0007669"/>
    <property type="project" value="UniProtKB-EC"/>
</dbReference>
<accession>A0A916N2N1</accession>
<evidence type="ECO:0000313" key="4">
    <source>
        <dbReference type="EMBL" id="CAG2135051.1"/>
    </source>
</evidence>